<proteinExistence type="predicted"/>
<dbReference type="CDD" id="cd00067">
    <property type="entry name" value="GAL4"/>
    <property type="match status" value="2"/>
</dbReference>
<evidence type="ECO:0000313" key="8">
    <source>
        <dbReference type="EMBL" id="CEO58284.1"/>
    </source>
</evidence>
<dbReference type="SUPFAM" id="SSF57701">
    <property type="entry name" value="Zn2/Cys6 DNA-binding domain"/>
    <property type="match status" value="2"/>
</dbReference>
<dbReference type="GO" id="GO:0005634">
    <property type="term" value="C:nucleus"/>
    <property type="evidence" value="ECO:0007669"/>
    <property type="project" value="UniProtKB-SubCell"/>
</dbReference>
<dbReference type="GO" id="GO:0000981">
    <property type="term" value="F:DNA-binding transcription factor activity, RNA polymerase II-specific"/>
    <property type="evidence" value="ECO:0007669"/>
    <property type="project" value="InterPro"/>
</dbReference>
<dbReference type="InterPro" id="IPR021858">
    <property type="entry name" value="Fun_TF"/>
</dbReference>
<sequence>MSPAQQAMSAPGRVCARCARIKQRCDGDQPCSRCKRLGHVCQPRSPTEKESVGASLPAMALRRPRASRSRGGCLSCKTRKKKCDENRPRCSDCRRLNLPCQWSNPNISATVDSPSSSSPDSHATASPPSDPIHVSDGDPLALSSITPEDDEEFIATLFPHPLPKQNAVLLPLERSPISINPYLRGEEDRSLFNHYIHVVARALSRSHDPDRNPFLVTLLPLAAASDAVTSVILSLSGCHWRRVYPSIWGCALKRQGQALAQVNTLLGRSDRQCIFEACATVLLLCLTELFDGTSKVWKWHLKAASAILKSPAFQNLASTDEWTFCISLFHYLDAMSTISRCKAPLLHNSDSMAELTTSLRRNSVPELERSQSTDAIYGISPALFDFLGMVNLLANHRSKRVDELSEIGFRTAASHLENRIDEWRTDHDQMTELGAETERATTAFEWAIRLRLHQVVEGYDPLHPFVERSITTILDSVQQIPYASRVEGCLLFPLVIAGSSSISMERRMMVKERLMVMENTLGFGHIQYARQLLETVWNGASCATDLNWAAVRYSKFPGVVFV</sequence>
<dbReference type="PROSITE" id="PS50048">
    <property type="entry name" value="ZN2_CY6_FUNGAL_2"/>
    <property type="match status" value="2"/>
</dbReference>
<evidence type="ECO:0000256" key="2">
    <source>
        <dbReference type="ARBA" id="ARBA00023015"/>
    </source>
</evidence>
<dbReference type="AlphaFoldDB" id="A0A0F7V940"/>
<name>A0A0F7V940_PENBI</name>
<dbReference type="Pfam" id="PF00172">
    <property type="entry name" value="Zn_clus"/>
    <property type="match status" value="2"/>
</dbReference>
<reference evidence="9" key="1">
    <citation type="journal article" date="2015" name="Genome Announc.">
        <title>Draft genome sequence of the fungus Penicillium brasilianum MG11.</title>
        <authorList>
            <person name="Horn F."/>
            <person name="Linde J."/>
            <person name="Mattern D.J."/>
            <person name="Walther G."/>
            <person name="Guthke R."/>
            <person name="Brakhage A.A."/>
            <person name="Valiante V."/>
        </authorList>
    </citation>
    <scope>NUCLEOTIDE SEQUENCE [LARGE SCALE GENOMIC DNA]</scope>
    <source>
        <strain evidence="9">MG11</strain>
    </source>
</reference>
<evidence type="ECO:0000256" key="6">
    <source>
        <dbReference type="SAM" id="MobiDB-lite"/>
    </source>
</evidence>
<evidence type="ECO:0000313" key="9">
    <source>
        <dbReference type="Proteomes" id="UP000042958"/>
    </source>
</evidence>
<evidence type="ECO:0000256" key="5">
    <source>
        <dbReference type="ARBA" id="ARBA00023242"/>
    </source>
</evidence>
<feature type="region of interest" description="Disordered" evidence="6">
    <location>
        <begin position="109"/>
        <end position="142"/>
    </location>
</feature>
<feature type="domain" description="Zn(2)-C6 fungal-type" evidence="7">
    <location>
        <begin position="14"/>
        <end position="41"/>
    </location>
</feature>
<keyword evidence="4" id="KW-0804">Transcription</keyword>
<organism evidence="8 9">
    <name type="scientific">Penicillium brasilianum</name>
    <dbReference type="NCBI Taxonomy" id="104259"/>
    <lineage>
        <taxon>Eukaryota</taxon>
        <taxon>Fungi</taxon>
        <taxon>Dikarya</taxon>
        <taxon>Ascomycota</taxon>
        <taxon>Pezizomycotina</taxon>
        <taxon>Eurotiomycetes</taxon>
        <taxon>Eurotiomycetidae</taxon>
        <taxon>Eurotiales</taxon>
        <taxon>Aspergillaceae</taxon>
        <taxon>Penicillium</taxon>
    </lineage>
</organism>
<dbReference type="InterPro" id="IPR036864">
    <property type="entry name" value="Zn2-C6_fun-type_DNA-bd_sf"/>
</dbReference>
<evidence type="ECO:0000256" key="3">
    <source>
        <dbReference type="ARBA" id="ARBA00023125"/>
    </source>
</evidence>
<accession>A0A0F7V940</accession>
<dbReference type="Gene3D" id="4.10.240.10">
    <property type="entry name" value="Zn(2)-C6 fungal-type DNA-binding domain"/>
    <property type="match status" value="2"/>
</dbReference>
<dbReference type="PANTHER" id="PTHR37534:SF46">
    <property type="entry name" value="ZN(II)2CYS6 TRANSCRIPTION FACTOR (EUROFUNG)"/>
    <property type="match status" value="1"/>
</dbReference>
<dbReference type="GO" id="GO:0003677">
    <property type="term" value="F:DNA binding"/>
    <property type="evidence" value="ECO:0007669"/>
    <property type="project" value="UniProtKB-KW"/>
</dbReference>
<dbReference type="OrthoDB" id="434972at2759"/>
<keyword evidence="3" id="KW-0238">DNA-binding</keyword>
<dbReference type="PROSITE" id="PS00463">
    <property type="entry name" value="ZN2_CY6_FUNGAL_1"/>
    <property type="match status" value="1"/>
</dbReference>
<evidence type="ECO:0000256" key="1">
    <source>
        <dbReference type="ARBA" id="ARBA00004123"/>
    </source>
</evidence>
<dbReference type="Pfam" id="PF11951">
    <property type="entry name" value="Fungal_trans_2"/>
    <property type="match status" value="1"/>
</dbReference>
<comment type="subcellular location">
    <subcellularLocation>
        <location evidence="1">Nucleus</location>
    </subcellularLocation>
</comment>
<feature type="domain" description="Zn(2)-C6 fungal-type" evidence="7">
    <location>
        <begin position="72"/>
        <end position="102"/>
    </location>
</feature>
<dbReference type="GO" id="GO:0008270">
    <property type="term" value="F:zinc ion binding"/>
    <property type="evidence" value="ECO:0007669"/>
    <property type="project" value="InterPro"/>
</dbReference>
<dbReference type="STRING" id="104259.A0A0F7V940"/>
<evidence type="ECO:0000256" key="4">
    <source>
        <dbReference type="ARBA" id="ARBA00023163"/>
    </source>
</evidence>
<feature type="region of interest" description="Disordered" evidence="6">
    <location>
        <begin position="44"/>
        <end position="73"/>
    </location>
</feature>
<dbReference type="PANTHER" id="PTHR37534">
    <property type="entry name" value="TRANSCRIPTIONAL ACTIVATOR PROTEIN UGA3"/>
    <property type="match status" value="1"/>
</dbReference>
<gene>
    <name evidence="8" type="ORF">PMG11_03015</name>
</gene>
<keyword evidence="2" id="KW-0805">Transcription regulation</keyword>
<feature type="compositionally biased region" description="Low complexity" evidence="6">
    <location>
        <begin position="109"/>
        <end position="127"/>
    </location>
</feature>
<dbReference type="InterPro" id="IPR001138">
    <property type="entry name" value="Zn2Cys6_DnaBD"/>
</dbReference>
<dbReference type="Proteomes" id="UP000042958">
    <property type="component" value="Unassembled WGS sequence"/>
</dbReference>
<evidence type="ECO:0000259" key="7">
    <source>
        <dbReference type="PROSITE" id="PS50048"/>
    </source>
</evidence>
<dbReference type="SMART" id="SM00066">
    <property type="entry name" value="GAL4"/>
    <property type="match status" value="2"/>
</dbReference>
<keyword evidence="5" id="KW-0539">Nucleus</keyword>
<dbReference type="EMBL" id="CDHK01000003">
    <property type="protein sequence ID" value="CEO58284.1"/>
    <property type="molecule type" value="Genomic_DNA"/>
</dbReference>
<keyword evidence="9" id="KW-1185">Reference proteome</keyword>
<protein>
    <submittedName>
        <fullName evidence="8">Putative Permease of the major facilitator superfamily</fullName>
    </submittedName>
</protein>